<name>J0D5F4_AURST</name>
<evidence type="ECO:0000313" key="2">
    <source>
        <dbReference type="Proteomes" id="UP000006514"/>
    </source>
</evidence>
<sequence length="364" mass="38875">MPRAVALLDSFDEKVALNHPVALPAMSPNDADCILYFSTIVRNGEAVWSQLPVTDISPIGSAIAACILVPGRTVQHSHGTYARVVGLSKKVGKTVFVSRCDIQPDPTHSPGADPQVDRVARNLLWPALIAGGVVKSGVLASVQPSLQVRDIVVQRGICCMGVLLTIRCNIGPVELGRDGELPLPPSAVVVLRGRLGNANHGSISVDVDDVRLENIDDGSYCLAAKLGRTWLFQNEPHPDGSAPSSANDEERISYSGNAYESHPLPAFIQSACHGDSLALSRANYEEPSAVFQNEPHPDGSAPSSANDEERISYSWNAYESHPLSAFIQSACHGDSLALSRTNYEEHAPHSAYEGQPPSAFFEAG</sequence>
<keyword evidence="2" id="KW-1185">Reference proteome</keyword>
<organism evidence="1 2">
    <name type="scientific">Auricularia subglabra (strain TFB-10046 / SS5)</name>
    <name type="common">White-rot fungus</name>
    <name type="synonym">Auricularia delicata (strain TFB10046)</name>
    <dbReference type="NCBI Taxonomy" id="717982"/>
    <lineage>
        <taxon>Eukaryota</taxon>
        <taxon>Fungi</taxon>
        <taxon>Dikarya</taxon>
        <taxon>Basidiomycota</taxon>
        <taxon>Agaricomycotina</taxon>
        <taxon>Agaricomycetes</taxon>
        <taxon>Auriculariales</taxon>
        <taxon>Auriculariaceae</taxon>
        <taxon>Auricularia</taxon>
    </lineage>
</organism>
<gene>
    <name evidence="1" type="ORF">AURDEDRAFT_131409</name>
</gene>
<dbReference type="EMBL" id="JH688031">
    <property type="protein sequence ID" value="EJD33981.1"/>
    <property type="molecule type" value="Genomic_DNA"/>
</dbReference>
<dbReference type="KEGG" id="adl:AURDEDRAFT_131409"/>
<reference evidence="2" key="1">
    <citation type="journal article" date="2012" name="Science">
        <title>The Paleozoic origin of enzymatic lignin decomposition reconstructed from 31 fungal genomes.</title>
        <authorList>
            <person name="Floudas D."/>
            <person name="Binder M."/>
            <person name="Riley R."/>
            <person name="Barry K."/>
            <person name="Blanchette R.A."/>
            <person name="Henrissat B."/>
            <person name="Martinez A.T."/>
            <person name="Otillar R."/>
            <person name="Spatafora J.W."/>
            <person name="Yadav J.S."/>
            <person name="Aerts A."/>
            <person name="Benoit I."/>
            <person name="Boyd A."/>
            <person name="Carlson A."/>
            <person name="Copeland A."/>
            <person name="Coutinho P.M."/>
            <person name="de Vries R.P."/>
            <person name="Ferreira P."/>
            <person name="Findley K."/>
            <person name="Foster B."/>
            <person name="Gaskell J."/>
            <person name="Glotzer D."/>
            <person name="Gorecki P."/>
            <person name="Heitman J."/>
            <person name="Hesse C."/>
            <person name="Hori C."/>
            <person name="Igarashi K."/>
            <person name="Jurgens J.A."/>
            <person name="Kallen N."/>
            <person name="Kersten P."/>
            <person name="Kohler A."/>
            <person name="Kuees U."/>
            <person name="Kumar T.K.A."/>
            <person name="Kuo A."/>
            <person name="LaButti K."/>
            <person name="Larrondo L.F."/>
            <person name="Lindquist E."/>
            <person name="Ling A."/>
            <person name="Lombard V."/>
            <person name="Lucas S."/>
            <person name="Lundell T."/>
            <person name="Martin R."/>
            <person name="McLaughlin D.J."/>
            <person name="Morgenstern I."/>
            <person name="Morin E."/>
            <person name="Murat C."/>
            <person name="Nagy L.G."/>
            <person name="Nolan M."/>
            <person name="Ohm R.A."/>
            <person name="Patyshakuliyeva A."/>
            <person name="Rokas A."/>
            <person name="Ruiz-Duenas F.J."/>
            <person name="Sabat G."/>
            <person name="Salamov A."/>
            <person name="Samejima M."/>
            <person name="Schmutz J."/>
            <person name="Slot J.C."/>
            <person name="St John F."/>
            <person name="Stenlid J."/>
            <person name="Sun H."/>
            <person name="Sun S."/>
            <person name="Syed K."/>
            <person name="Tsang A."/>
            <person name="Wiebenga A."/>
            <person name="Young D."/>
            <person name="Pisabarro A."/>
            <person name="Eastwood D.C."/>
            <person name="Martin F."/>
            <person name="Cullen D."/>
            <person name="Grigoriev I.V."/>
            <person name="Hibbett D.S."/>
        </authorList>
    </citation>
    <scope>NUCLEOTIDE SEQUENCE [LARGE SCALE GENOMIC DNA]</scope>
    <source>
        <strain evidence="2">TFB10046</strain>
    </source>
</reference>
<proteinExistence type="predicted"/>
<dbReference type="AlphaFoldDB" id="J0D5F4"/>
<dbReference type="Proteomes" id="UP000006514">
    <property type="component" value="Unassembled WGS sequence"/>
</dbReference>
<evidence type="ECO:0000313" key="1">
    <source>
        <dbReference type="EMBL" id="EJD33981.1"/>
    </source>
</evidence>
<protein>
    <submittedName>
        <fullName evidence="1">Uncharacterized protein</fullName>
    </submittedName>
</protein>
<accession>J0D5F4</accession>
<dbReference type="InParanoid" id="J0D5F4"/>